<protein>
    <submittedName>
        <fullName evidence="2">Uncharacterized protein</fullName>
    </submittedName>
</protein>
<dbReference type="Proteomes" id="UP000005801">
    <property type="component" value="Unassembled WGS sequence"/>
</dbReference>
<reference evidence="2 3" key="1">
    <citation type="submission" date="2007-06" db="EMBL/GenBank/DDBJ databases">
        <authorList>
            <person name="Shimkets L."/>
            <person name="Ferriera S."/>
            <person name="Johnson J."/>
            <person name="Kravitz S."/>
            <person name="Beeson K."/>
            <person name="Sutton G."/>
            <person name="Rogers Y.-H."/>
            <person name="Friedman R."/>
            <person name="Frazier M."/>
            <person name="Venter J.C."/>
        </authorList>
    </citation>
    <scope>NUCLEOTIDE SEQUENCE [LARGE SCALE GENOMIC DNA]</scope>
    <source>
        <strain evidence="2 3">SIR-1</strain>
    </source>
</reference>
<dbReference type="AlphaFoldDB" id="A6G394"/>
<dbReference type="EMBL" id="ABCS01000017">
    <property type="protein sequence ID" value="EDM79719.1"/>
    <property type="molecule type" value="Genomic_DNA"/>
</dbReference>
<keyword evidence="3" id="KW-1185">Reference proteome</keyword>
<feature type="region of interest" description="Disordered" evidence="1">
    <location>
        <begin position="192"/>
        <end position="221"/>
    </location>
</feature>
<dbReference type="InterPro" id="IPR021890">
    <property type="entry name" value="DUF3501"/>
</dbReference>
<dbReference type="Pfam" id="PF12007">
    <property type="entry name" value="DUF3501"/>
    <property type="match status" value="1"/>
</dbReference>
<evidence type="ECO:0000256" key="1">
    <source>
        <dbReference type="SAM" id="MobiDB-lite"/>
    </source>
</evidence>
<accession>A6G394</accession>
<organism evidence="2 3">
    <name type="scientific">Plesiocystis pacifica SIR-1</name>
    <dbReference type="NCBI Taxonomy" id="391625"/>
    <lineage>
        <taxon>Bacteria</taxon>
        <taxon>Pseudomonadati</taxon>
        <taxon>Myxococcota</taxon>
        <taxon>Polyangia</taxon>
        <taxon>Nannocystales</taxon>
        <taxon>Nannocystaceae</taxon>
        <taxon>Plesiocystis</taxon>
    </lineage>
</organism>
<evidence type="ECO:0000313" key="3">
    <source>
        <dbReference type="Proteomes" id="UP000005801"/>
    </source>
</evidence>
<proteinExistence type="predicted"/>
<gene>
    <name evidence="2" type="ORF">PPSIR1_16695</name>
</gene>
<name>A6G394_9BACT</name>
<evidence type="ECO:0000313" key="2">
    <source>
        <dbReference type="EMBL" id="EDM79719.1"/>
    </source>
</evidence>
<sequence length="221" mass="24569">MVSTDVPTEIELRDILPVAIFERVRDRWGPMVWRVKAARRVEFSHLSVLFESRTTALWQIHEVLRVESRTSTGDIQREIDEYARLVPGPGVLTATLSIHAGSAAVGEVFSRELDTGLICLEVGAHRCPCRRLDPDDREPAAIHYIAFDVTESAQAALHAGEPGWLRVESSVGCERLPLGPETRASLLETLDLGRPPRPSADEPSSDTFIPILNADQTWPSW</sequence>
<comment type="caution">
    <text evidence="2">The sequence shown here is derived from an EMBL/GenBank/DDBJ whole genome shotgun (WGS) entry which is preliminary data.</text>
</comment>
<dbReference type="STRING" id="391625.PPSIR1_16695"/>